<dbReference type="GO" id="GO:0005829">
    <property type="term" value="C:cytosol"/>
    <property type="evidence" value="ECO:0007669"/>
    <property type="project" value="TreeGrafter"/>
</dbReference>
<dbReference type="AlphaFoldDB" id="A0AAP0JG15"/>
<proteinExistence type="inferred from homology"/>
<evidence type="ECO:0000256" key="8">
    <source>
        <dbReference type="ARBA" id="ARBA00056683"/>
    </source>
</evidence>
<dbReference type="FunFam" id="3.40.50.720:FF:000058">
    <property type="entry name" value="Putative oxidoreductase GLYR1 homolog"/>
    <property type="match status" value="1"/>
</dbReference>
<dbReference type="InterPro" id="IPR006115">
    <property type="entry name" value="6PGDH_NADP-bd"/>
</dbReference>
<dbReference type="InterPro" id="IPR008927">
    <property type="entry name" value="6-PGluconate_DH-like_C_sf"/>
</dbReference>
<evidence type="ECO:0000256" key="4">
    <source>
        <dbReference type="ARBA" id="ARBA00023016"/>
    </source>
</evidence>
<dbReference type="InterPro" id="IPR015815">
    <property type="entry name" value="HIBADH-related"/>
</dbReference>
<dbReference type="EMBL" id="JBBNAG010000005">
    <property type="protein sequence ID" value="KAK9132616.1"/>
    <property type="molecule type" value="Genomic_DNA"/>
</dbReference>
<keyword evidence="3" id="KW-0560">Oxidoreductase</keyword>
<dbReference type="PANTHER" id="PTHR43580:SF9">
    <property type="entry name" value="GLYOXYLATE_SUCCINIC SEMIALDEHYDE REDUCTASE 1"/>
    <property type="match status" value="1"/>
</dbReference>
<feature type="domain" description="3-hydroxyisobutyrate dehydrogenase-like NAD-binding" evidence="11">
    <location>
        <begin position="173"/>
        <end position="297"/>
    </location>
</feature>
<keyword evidence="5" id="KW-0520">NAD</keyword>
<evidence type="ECO:0000256" key="1">
    <source>
        <dbReference type="ARBA" id="ARBA00007598"/>
    </source>
</evidence>
<reference evidence="12 13" key="1">
    <citation type="submission" date="2024-01" db="EMBL/GenBank/DDBJ databases">
        <title>Genome assemblies of Stephania.</title>
        <authorList>
            <person name="Yang L."/>
        </authorList>
    </citation>
    <scope>NUCLEOTIDE SEQUENCE [LARGE SCALE GENOMIC DNA]</scope>
    <source>
        <strain evidence="12">JXDWG</strain>
        <tissue evidence="12">Leaf</tissue>
    </source>
</reference>
<evidence type="ECO:0000259" key="11">
    <source>
        <dbReference type="Pfam" id="PF14833"/>
    </source>
</evidence>
<dbReference type="InterPro" id="IPR002204">
    <property type="entry name" value="3-OH-isobutyrate_DH-rel_CS"/>
</dbReference>
<comment type="caution">
    <text evidence="12">The sequence shown here is derived from an EMBL/GenBank/DDBJ whole genome shotgun (WGS) entry which is preliminary data.</text>
</comment>
<organism evidence="12 13">
    <name type="scientific">Stephania cephalantha</name>
    <dbReference type="NCBI Taxonomy" id="152367"/>
    <lineage>
        <taxon>Eukaryota</taxon>
        <taxon>Viridiplantae</taxon>
        <taxon>Streptophyta</taxon>
        <taxon>Embryophyta</taxon>
        <taxon>Tracheophyta</taxon>
        <taxon>Spermatophyta</taxon>
        <taxon>Magnoliopsida</taxon>
        <taxon>Ranunculales</taxon>
        <taxon>Menispermaceae</taxon>
        <taxon>Menispermoideae</taxon>
        <taxon>Cissampelideae</taxon>
        <taxon>Stephania</taxon>
    </lineage>
</organism>
<evidence type="ECO:0000256" key="7">
    <source>
        <dbReference type="ARBA" id="ARBA00052769"/>
    </source>
</evidence>
<evidence type="ECO:0000256" key="3">
    <source>
        <dbReference type="ARBA" id="ARBA00023002"/>
    </source>
</evidence>
<evidence type="ECO:0000256" key="5">
    <source>
        <dbReference type="ARBA" id="ARBA00023027"/>
    </source>
</evidence>
<dbReference type="InterPro" id="IPR051265">
    <property type="entry name" value="HIBADH-related_NP60_sf"/>
</dbReference>
<evidence type="ECO:0000313" key="12">
    <source>
        <dbReference type="EMBL" id="KAK9132616.1"/>
    </source>
</evidence>
<dbReference type="SUPFAM" id="SSF48179">
    <property type="entry name" value="6-phosphogluconate dehydrogenase C-terminal domain-like"/>
    <property type="match status" value="1"/>
</dbReference>
<dbReference type="InterPro" id="IPR029154">
    <property type="entry name" value="HIBADH-like_NADP-bd"/>
</dbReference>
<keyword evidence="4" id="KW-0346">Stress response</keyword>
<dbReference type="InterPro" id="IPR036291">
    <property type="entry name" value="NAD(P)-bd_dom_sf"/>
</dbReference>
<evidence type="ECO:0000259" key="10">
    <source>
        <dbReference type="Pfam" id="PF03446"/>
    </source>
</evidence>
<evidence type="ECO:0000256" key="2">
    <source>
        <dbReference type="ARBA" id="ARBA00022857"/>
    </source>
</evidence>
<dbReference type="GO" id="GO:0051287">
    <property type="term" value="F:NAD binding"/>
    <property type="evidence" value="ECO:0007669"/>
    <property type="project" value="InterPro"/>
</dbReference>
<dbReference type="GO" id="GO:0050661">
    <property type="term" value="F:NADP binding"/>
    <property type="evidence" value="ECO:0007669"/>
    <property type="project" value="InterPro"/>
</dbReference>
<dbReference type="FunFam" id="1.10.1040.10:FF:000016">
    <property type="entry name" value="Glyoxylate/succinic semialdehyde reductase 2"/>
    <property type="match status" value="1"/>
</dbReference>
<dbReference type="Proteomes" id="UP001419268">
    <property type="component" value="Unassembled WGS sequence"/>
</dbReference>
<evidence type="ECO:0000256" key="6">
    <source>
        <dbReference type="ARBA" id="ARBA00052582"/>
    </source>
</evidence>
<feature type="domain" description="6-phosphogluconate dehydrogenase NADP-binding" evidence="10">
    <location>
        <begin position="2"/>
        <end position="167"/>
    </location>
</feature>
<protein>
    <submittedName>
        <fullName evidence="12">Uncharacterized protein</fullName>
    </submittedName>
</protein>
<dbReference type="Gene3D" id="1.10.1040.10">
    <property type="entry name" value="N-(1-d-carboxylethyl)-l-norvaline Dehydrogenase, domain 2"/>
    <property type="match status" value="1"/>
</dbReference>
<comment type="catalytic activity">
    <reaction evidence="6">
        <text>4-hydroxybutanoate + NADP(+) = succinate semialdehyde + NADPH + H(+)</text>
        <dbReference type="Rhea" id="RHEA:26381"/>
        <dbReference type="ChEBI" id="CHEBI:15378"/>
        <dbReference type="ChEBI" id="CHEBI:16724"/>
        <dbReference type="ChEBI" id="CHEBI:57706"/>
        <dbReference type="ChEBI" id="CHEBI:57783"/>
        <dbReference type="ChEBI" id="CHEBI:58349"/>
        <dbReference type="EC" id="1.1.1.n11"/>
    </reaction>
</comment>
<dbReference type="GO" id="GO:0030267">
    <property type="term" value="F:glyoxylate reductase (NADPH) activity"/>
    <property type="evidence" value="ECO:0007669"/>
    <property type="project" value="UniProtKB-EC"/>
</dbReference>
<dbReference type="InterPro" id="IPR013328">
    <property type="entry name" value="6PGD_dom2"/>
</dbReference>
<evidence type="ECO:0000256" key="9">
    <source>
        <dbReference type="PIRSR" id="PIRSR000103-1"/>
    </source>
</evidence>
<dbReference type="Gene3D" id="3.40.50.720">
    <property type="entry name" value="NAD(P)-binding Rossmann-like Domain"/>
    <property type="match status" value="1"/>
</dbReference>
<dbReference type="PROSITE" id="PS00895">
    <property type="entry name" value="3_HYDROXYISOBUT_DH"/>
    <property type="match status" value="1"/>
</dbReference>
<dbReference type="PANTHER" id="PTHR43580">
    <property type="entry name" value="OXIDOREDUCTASE GLYR1-RELATED"/>
    <property type="match status" value="1"/>
</dbReference>
<accession>A0AAP0JG15</accession>
<dbReference type="Pfam" id="PF14833">
    <property type="entry name" value="NAD_binding_11"/>
    <property type="match status" value="1"/>
</dbReference>
<keyword evidence="2" id="KW-0521">NADP</keyword>
<evidence type="ECO:0000313" key="13">
    <source>
        <dbReference type="Proteomes" id="UP001419268"/>
    </source>
</evidence>
<dbReference type="PIRSF" id="PIRSF000103">
    <property type="entry name" value="HIBADH"/>
    <property type="match status" value="1"/>
</dbReference>
<comment type="function">
    <text evidence="8">Catalyzes the NADPH-dependent reduction of glyoxylate to glycolate as well as succinic semialdehyde (SSA) to gamma-hydroxybutyrate in vitro. May function in redox homeostasis and play a role in oxidative stress tolerance by detoxifying glyoxylate and SSA generated in glycolate metabolism and GABA metabolism, respectively.</text>
</comment>
<gene>
    <name evidence="12" type="ORF">Scep_012144</name>
</gene>
<comment type="similarity">
    <text evidence="1">Belongs to the HIBADH-related family. NP60 subfamily.</text>
</comment>
<sequence>MEVGFLGLGIMGKAMAVNLLRNGFKVTVWNRTLSKCEELVEHGASVGETPAAVVKKCKYTIAMLSDPPAAISVVFGKDSVLEQLCEGKGYIDMSTVDADTSSKISKVAQATAVSTAITEVGGRFLEAPVSGSKKPAEDGQLIILAAGDKALYEEMLPAFSVLGKKDFFLGEVGNGAKMKLIVNMIMGSTMNAFSEGLALAGRTGLSPETLIEMLVKEEEGLGAVGNPMIMMKGPTMLKSNYSPAFPLKHQQKDMRLALALGEENGLAMPVAAAANEAFIRAKSLGLGDQDFSAVYEAVKAEGLKQ</sequence>
<comment type="catalytic activity">
    <reaction evidence="7">
        <text>glycolate + NADP(+) = glyoxylate + NADPH + H(+)</text>
        <dbReference type="Rhea" id="RHEA:10992"/>
        <dbReference type="ChEBI" id="CHEBI:15378"/>
        <dbReference type="ChEBI" id="CHEBI:29805"/>
        <dbReference type="ChEBI" id="CHEBI:36655"/>
        <dbReference type="ChEBI" id="CHEBI:57783"/>
        <dbReference type="ChEBI" id="CHEBI:58349"/>
        <dbReference type="EC" id="1.1.1.79"/>
    </reaction>
</comment>
<feature type="active site" evidence="9">
    <location>
        <position position="179"/>
    </location>
</feature>
<dbReference type="Pfam" id="PF03446">
    <property type="entry name" value="NAD_binding_2"/>
    <property type="match status" value="1"/>
</dbReference>
<name>A0AAP0JG15_9MAGN</name>
<dbReference type="SUPFAM" id="SSF51735">
    <property type="entry name" value="NAD(P)-binding Rossmann-fold domains"/>
    <property type="match status" value="1"/>
</dbReference>
<keyword evidence="13" id="KW-1185">Reference proteome</keyword>